<evidence type="ECO:0000256" key="2">
    <source>
        <dbReference type="SAM" id="Phobius"/>
    </source>
</evidence>
<keyword evidence="4" id="KW-1185">Reference proteome</keyword>
<feature type="compositionally biased region" description="Low complexity" evidence="1">
    <location>
        <begin position="50"/>
        <end position="61"/>
    </location>
</feature>
<dbReference type="RefSeq" id="WP_125552003.1">
    <property type="nucleotide sequence ID" value="NZ_JBHSSL010000028.1"/>
</dbReference>
<evidence type="ECO:0000313" key="3">
    <source>
        <dbReference type="EMBL" id="MFC6170000.1"/>
    </source>
</evidence>
<organism evidence="3 4">
    <name type="scientific">Loigolactobacillus jiayinensis</name>
    <dbReference type="NCBI Taxonomy" id="2486016"/>
    <lineage>
        <taxon>Bacteria</taxon>
        <taxon>Bacillati</taxon>
        <taxon>Bacillota</taxon>
        <taxon>Bacilli</taxon>
        <taxon>Lactobacillales</taxon>
        <taxon>Lactobacillaceae</taxon>
        <taxon>Loigolactobacillus</taxon>
    </lineage>
</organism>
<reference evidence="4" key="1">
    <citation type="journal article" date="2019" name="Int. J. Syst. Evol. Microbiol.">
        <title>The Global Catalogue of Microorganisms (GCM) 10K type strain sequencing project: providing services to taxonomists for standard genome sequencing and annotation.</title>
        <authorList>
            <consortium name="The Broad Institute Genomics Platform"/>
            <consortium name="The Broad Institute Genome Sequencing Center for Infectious Disease"/>
            <person name="Wu L."/>
            <person name="Ma J."/>
        </authorList>
    </citation>
    <scope>NUCLEOTIDE SEQUENCE [LARGE SCALE GENOMIC DNA]</scope>
    <source>
        <strain evidence="4">CCM 8904</strain>
    </source>
</reference>
<keyword evidence="2" id="KW-0812">Transmembrane</keyword>
<name>A0ABW1RFK3_9LACO</name>
<evidence type="ECO:0008006" key="5">
    <source>
        <dbReference type="Google" id="ProtNLM"/>
    </source>
</evidence>
<accession>A0ABW1RFK3</accession>
<evidence type="ECO:0000256" key="1">
    <source>
        <dbReference type="SAM" id="MobiDB-lite"/>
    </source>
</evidence>
<protein>
    <recommendedName>
        <fullName evidence="5">Membrane protein FxsA</fullName>
    </recommendedName>
</protein>
<dbReference type="EMBL" id="JBHSSL010000028">
    <property type="protein sequence ID" value="MFC6170000.1"/>
    <property type="molecule type" value="Genomic_DNA"/>
</dbReference>
<keyword evidence="2" id="KW-0472">Membrane</keyword>
<sequence length="91" mass="10970">MPFLFFLVLSPILLILAVVLLFTLRILAVPLLIAFIILLVTRGRHRGRSQWTQPRQQQWQRYGRSQYRQEHHRERKAARDVKVQDDDWSDF</sequence>
<proteinExistence type="predicted"/>
<evidence type="ECO:0000313" key="4">
    <source>
        <dbReference type="Proteomes" id="UP001596289"/>
    </source>
</evidence>
<feature type="transmembrane region" description="Helical" evidence="2">
    <location>
        <begin position="12"/>
        <end position="40"/>
    </location>
</feature>
<gene>
    <name evidence="3" type="ORF">ACFQGP_05310</name>
</gene>
<dbReference type="Proteomes" id="UP001596289">
    <property type="component" value="Unassembled WGS sequence"/>
</dbReference>
<keyword evidence="2" id="KW-1133">Transmembrane helix</keyword>
<feature type="compositionally biased region" description="Basic and acidic residues" evidence="1">
    <location>
        <begin position="67"/>
        <end position="85"/>
    </location>
</feature>
<comment type="caution">
    <text evidence="3">The sequence shown here is derived from an EMBL/GenBank/DDBJ whole genome shotgun (WGS) entry which is preliminary data.</text>
</comment>
<feature type="region of interest" description="Disordered" evidence="1">
    <location>
        <begin position="45"/>
        <end position="91"/>
    </location>
</feature>